<dbReference type="EMBL" id="SOEZ01000033">
    <property type="protein sequence ID" value="TFB52573.1"/>
    <property type="molecule type" value="Genomic_DNA"/>
</dbReference>
<organism evidence="2 3">
    <name type="scientific">Cryobacterium tagatosivorans</name>
    <dbReference type="NCBI Taxonomy" id="1259199"/>
    <lineage>
        <taxon>Bacteria</taxon>
        <taxon>Bacillati</taxon>
        <taxon>Actinomycetota</taxon>
        <taxon>Actinomycetes</taxon>
        <taxon>Micrococcales</taxon>
        <taxon>Microbacteriaceae</taxon>
        <taxon>Cryobacterium</taxon>
    </lineage>
</organism>
<feature type="transmembrane region" description="Helical" evidence="1">
    <location>
        <begin position="32"/>
        <end position="56"/>
    </location>
</feature>
<dbReference type="OrthoDB" id="4196772at2"/>
<keyword evidence="1" id="KW-1133">Transmembrane helix</keyword>
<name>A0A4R8UGM2_9MICO</name>
<feature type="transmembrane region" description="Helical" evidence="1">
    <location>
        <begin position="113"/>
        <end position="137"/>
    </location>
</feature>
<feature type="transmembrane region" description="Helical" evidence="1">
    <location>
        <begin position="210"/>
        <end position="227"/>
    </location>
</feature>
<evidence type="ECO:0000313" key="3">
    <source>
        <dbReference type="Proteomes" id="UP000297866"/>
    </source>
</evidence>
<sequence>MNTTQLSPKDIAGTPRRSALDFTAWSPRRASLVAGIALALMAVLAGFGNFGAIVPLVTPGNEAKTAQDISDSAPLFLAGIVSLFIVTILDIVVAGAWYTLFRPVSRGLSAAAAWTRVAFAVVFMVAIGQLVTALTLLDEPAAALHAIEAFTTIWVTGLGLFGLHLLLIGYLAYRSGFMARIFGILLAIAGLGYLADAFGTVLVADFTAVFGRYLFVGEVAMIFWLLIKGRRLN</sequence>
<dbReference type="RefSeq" id="WP_134489184.1">
    <property type="nucleotide sequence ID" value="NZ_SOEZ01000033.1"/>
</dbReference>
<reference evidence="2 3" key="1">
    <citation type="submission" date="2019-03" db="EMBL/GenBank/DDBJ databases">
        <title>Genomics of glacier-inhabiting Cryobacterium strains.</title>
        <authorList>
            <person name="Liu Q."/>
            <person name="Xin Y.-H."/>
        </authorList>
    </citation>
    <scope>NUCLEOTIDE SEQUENCE [LARGE SCALE GENOMIC DNA]</scope>
    <source>
        <strain evidence="2 3">Sr47</strain>
    </source>
</reference>
<dbReference type="Pfam" id="PF14329">
    <property type="entry name" value="DUF4386"/>
    <property type="match status" value="1"/>
</dbReference>
<protein>
    <submittedName>
        <fullName evidence="2">DUF4386 domain-containing protein</fullName>
    </submittedName>
</protein>
<comment type="caution">
    <text evidence="2">The sequence shown here is derived from an EMBL/GenBank/DDBJ whole genome shotgun (WGS) entry which is preliminary data.</text>
</comment>
<feature type="transmembrane region" description="Helical" evidence="1">
    <location>
        <begin position="76"/>
        <end position="101"/>
    </location>
</feature>
<dbReference type="InterPro" id="IPR025495">
    <property type="entry name" value="DUF4386"/>
</dbReference>
<feature type="transmembrane region" description="Helical" evidence="1">
    <location>
        <begin position="149"/>
        <end position="172"/>
    </location>
</feature>
<dbReference type="AlphaFoldDB" id="A0A4R8UGM2"/>
<proteinExistence type="predicted"/>
<dbReference type="Proteomes" id="UP000297866">
    <property type="component" value="Unassembled WGS sequence"/>
</dbReference>
<evidence type="ECO:0000256" key="1">
    <source>
        <dbReference type="SAM" id="Phobius"/>
    </source>
</evidence>
<keyword evidence="3" id="KW-1185">Reference proteome</keyword>
<keyword evidence="1" id="KW-0812">Transmembrane</keyword>
<evidence type="ECO:0000313" key="2">
    <source>
        <dbReference type="EMBL" id="TFB52573.1"/>
    </source>
</evidence>
<feature type="transmembrane region" description="Helical" evidence="1">
    <location>
        <begin position="184"/>
        <end position="204"/>
    </location>
</feature>
<gene>
    <name evidence="2" type="ORF">E3O23_06140</name>
</gene>
<keyword evidence="1" id="KW-0472">Membrane</keyword>
<accession>A0A4R8UGM2</accession>